<evidence type="ECO:0000256" key="1">
    <source>
        <dbReference type="SAM" id="Phobius"/>
    </source>
</evidence>
<accession>E6SN65</accession>
<name>E6SN65_BACT6</name>
<evidence type="ECO:0008006" key="4">
    <source>
        <dbReference type="Google" id="ProtNLM"/>
    </source>
</evidence>
<dbReference type="AlphaFoldDB" id="E6SN65"/>
<dbReference type="Proteomes" id="UP000008630">
    <property type="component" value="Chromosome"/>
</dbReference>
<evidence type="ECO:0000313" key="3">
    <source>
        <dbReference type="Proteomes" id="UP000008630"/>
    </source>
</evidence>
<keyword evidence="1" id="KW-0472">Membrane</keyword>
<dbReference type="STRING" id="693979.Bache_2775"/>
<reference evidence="2 3" key="2">
    <citation type="journal article" date="2011" name="Stand. Genomic Sci.">
        <title>Complete genome sequence of Bacteroides helcogenes type strain (P 36-108).</title>
        <authorList>
            <person name="Pati A."/>
            <person name="Gronow S."/>
            <person name="Zeytun A."/>
            <person name="Lapidus A."/>
            <person name="Nolan M."/>
            <person name="Hammon N."/>
            <person name="Deshpande S."/>
            <person name="Cheng J.F."/>
            <person name="Tapia R."/>
            <person name="Han C."/>
            <person name="Goodwin L."/>
            <person name="Pitluck S."/>
            <person name="Liolios K."/>
            <person name="Pagani I."/>
            <person name="Ivanova N."/>
            <person name="Mavromatis K."/>
            <person name="Chen A."/>
            <person name="Palaniappan K."/>
            <person name="Land M."/>
            <person name="Hauser L."/>
            <person name="Chang Y.J."/>
            <person name="Jeffries C.D."/>
            <person name="Detter J.C."/>
            <person name="Brambilla E."/>
            <person name="Rohde M."/>
            <person name="Goker M."/>
            <person name="Woyke T."/>
            <person name="Bristow J."/>
            <person name="Eisen J.A."/>
            <person name="Markowitz V."/>
            <person name="Hugenholtz P."/>
            <person name="Kyrpides N.C."/>
            <person name="Klenk H.P."/>
            <person name="Lucas S."/>
        </authorList>
    </citation>
    <scope>NUCLEOTIDE SEQUENCE [LARGE SCALE GENOMIC DNA]</scope>
    <source>
        <strain evidence="3">ATCC 35417 / DSM 20613 / JCM 6297 / CCUG 15421 / P 36-108</strain>
    </source>
</reference>
<dbReference type="PANTHER" id="PTHR35532:SF5">
    <property type="entry name" value="CARBOHYDRATE-BINDING DOMAIN-CONTAINING PROTEIN"/>
    <property type="match status" value="1"/>
</dbReference>
<dbReference type="eggNOG" id="COG1305">
    <property type="taxonomic scope" value="Bacteria"/>
</dbReference>
<dbReference type="PATRIC" id="fig|693979.3.peg.2906"/>
<keyword evidence="1" id="KW-0812">Transmembrane</keyword>
<protein>
    <recommendedName>
        <fullName evidence="4">Transglutaminase domain-containing protein</fullName>
    </recommendedName>
</protein>
<feature type="transmembrane region" description="Helical" evidence="1">
    <location>
        <begin position="5"/>
        <end position="22"/>
    </location>
</feature>
<dbReference type="HOGENOM" id="CLU_014876_1_0_10"/>
<keyword evidence="1" id="KW-1133">Transmembrane helix</keyword>
<gene>
    <name evidence="2" type="ordered locus">Bache_2775</name>
</gene>
<reference key="1">
    <citation type="submission" date="2010-11" db="EMBL/GenBank/DDBJ databases">
        <title>The complete genome of Bacteroides helcogenes P 36-108.</title>
        <authorList>
            <consortium name="US DOE Joint Genome Institute (JGI-PGF)"/>
            <person name="Lucas S."/>
            <person name="Copeland A."/>
            <person name="Lapidus A."/>
            <person name="Bruce D."/>
            <person name="Goodwin L."/>
            <person name="Pitluck S."/>
            <person name="Kyrpides N."/>
            <person name="Mavromatis K."/>
            <person name="Ivanova N."/>
            <person name="Zeytun A."/>
            <person name="Brettin T."/>
            <person name="Detter J.C."/>
            <person name="Tapia R."/>
            <person name="Han C."/>
            <person name="Land M."/>
            <person name="Hauser L."/>
            <person name="Markowitz V."/>
            <person name="Cheng J.-F."/>
            <person name="Hugenholtz P."/>
            <person name="Woyke T."/>
            <person name="Wu D."/>
            <person name="Gronow S."/>
            <person name="Wellnitz S."/>
            <person name="Brambilla E."/>
            <person name="Klenk H.-P."/>
            <person name="Eisen J.A."/>
        </authorList>
    </citation>
    <scope>NUCLEOTIDE SEQUENCE</scope>
    <source>
        <strain>P 36-108</strain>
    </source>
</reference>
<organism evidence="2 3">
    <name type="scientific">Bacteroides helcogenes (strain ATCC 35417 / DSM 20613 / JCM 6297 / CCUG 15421 / P 36-108)</name>
    <dbReference type="NCBI Taxonomy" id="693979"/>
    <lineage>
        <taxon>Bacteria</taxon>
        <taxon>Pseudomonadati</taxon>
        <taxon>Bacteroidota</taxon>
        <taxon>Bacteroidia</taxon>
        <taxon>Bacteroidales</taxon>
        <taxon>Bacteroidaceae</taxon>
        <taxon>Bacteroides</taxon>
    </lineage>
</organism>
<dbReference type="EMBL" id="CP002352">
    <property type="protein sequence ID" value="ADV44718.1"/>
    <property type="molecule type" value="Genomic_DNA"/>
</dbReference>
<dbReference type="PANTHER" id="PTHR35532">
    <property type="entry name" value="SIMILAR TO POLYHYDROXYALKANOATE DEPOLYMERASE"/>
    <property type="match status" value="1"/>
</dbReference>
<evidence type="ECO:0000313" key="2">
    <source>
        <dbReference type="EMBL" id="ADV44718.1"/>
    </source>
</evidence>
<keyword evidence="3" id="KW-1185">Reference proteome</keyword>
<dbReference type="KEGG" id="bhl:Bache_2775"/>
<sequence length="475" mass="55466">MLKILFNLIIGICIILLFYVLYKKEDLTTINLEIAGKNSIELQKVIDYYKSNQEQEKLDCAYFLIQNMYGKVSVEYSFLDSTGNIMLLDTCSALKNPQAIKTIIGKGNFINRSIKSDLEHITADFLIENIELAFEVRKKYSWCKHLTKKEFYSTILPYRVKNEPLSNWRRFYYYKFKDIADSLERNHAKMEDIVFYFNKYHGKKYISNADYLLGEQTYQIVENMGGGTCDHLALNAALLFRAIGIPLNLDVIPYHGKVNGGHAYNSFTNEEKKFIYFSPYEREPERKLWIAPIVYRIRFKEPVRENVTQYYYKTTCIDLPEKNLCLATFNRGKFKKVMNAETDAGTSVFKNVACELLYFPMRERNDSLIASSTPPFIVNKEGKILYITSSPEEIISSPIIKLYDAKRILPLRNEPYVLLGWDQGWKEISEKNPCDSTSIDFGFIPNYGLFLVCGNNRMEKMQRPFIINEYLQECY</sequence>
<proteinExistence type="predicted"/>